<keyword evidence="2" id="KW-1185">Reference proteome</keyword>
<name>A0A9D3N7H0_9TELE</name>
<reference evidence="1 2" key="1">
    <citation type="submission" date="2021-06" db="EMBL/GenBank/DDBJ databases">
        <title>Chromosome-level genome assembly of the red-tail catfish (Hemibagrus wyckioides).</title>
        <authorList>
            <person name="Shao F."/>
        </authorList>
    </citation>
    <scope>NUCLEOTIDE SEQUENCE [LARGE SCALE GENOMIC DNA]</scope>
    <source>
        <strain evidence="1">EC202008001</strain>
        <tissue evidence="1">Blood</tissue>
    </source>
</reference>
<organism evidence="1 2">
    <name type="scientific">Hemibagrus wyckioides</name>
    <dbReference type="NCBI Taxonomy" id="337641"/>
    <lineage>
        <taxon>Eukaryota</taxon>
        <taxon>Metazoa</taxon>
        <taxon>Chordata</taxon>
        <taxon>Craniata</taxon>
        <taxon>Vertebrata</taxon>
        <taxon>Euteleostomi</taxon>
        <taxon>Actinopterygii</taxon>
        <taxon>Neopterygii</taxon>
        <taxon>Teleostei</taxon>
        <taxon>Ostariophysi</taxon>
        <taxon>Siluriformes</taxon>
        <taxon>Bagridae</taxon>
        <taxon>Hemibagrus</taxon>
    </lineage>
</organism>
<gene>
    <name evidence="1" type="ORF">KOW79_019632</name>
</gene>
<protein>
    <submittedName>
        <fullName evidence="1">Uncharacterized protein</fullName>
    </submittedName>
</protein>
<evidence type="ECO:0000313" key="2">
    <source>
        <dbReference type="Proteomes" id="UP000824219"/>
    </source>
</evidence>
<accession>A0A9D3N7H0</accession>
<evidence type="ECO:0000313" key="1">
    <source>
        <dbReference type="EMBL" id="KAG7317334.1"/>
    </source>
</evidence>
<comment type="caution">
    <text evidence="1">The sequence shown here is derived from an EMBL/GenBank/DDBJ whole genome shotgun (WGS) entry which is preliminary data.</text>
</comment>
<dbReference type="AlphaFoldDB" id="A0A9D3N7H0"/>
<proteinExistence type="predicted"/>
<dbReference type="Proteomes" id="UP000824219">
    <property type="component" value="Linkage Group LG24"/>
</dbReference>
<sequence>MMSLGKAKFILRVATAPLCPPMYPHLCEVEANSPPEEVMDCFAANGSPNEIFAGGLKWMWSLFCEHWYPGAMRHHHDLQHGPSSLLRKD</sequence>
<dbReference type="EMBL" id="JAHKSW010000024">
    <property type="protein sequence ID" value="KAG7317334.1"/>
    <property type="molecule type" value="Genomic_DNA"/>
</dbReference>